<accession>A0A2W5C330</accession>
<dbReference type="EMBL" id="QFNN01000089">
    <property type="protein sequence ID" value="PZO88498.1"/>
    <property type="molecule type" value="Genomic_DNA"/>
</dbReference>
<feature type="compositionally biased region" description="Polar residues" evidence="1">
    <location>
        <begin position="47"/>
        <end position="65"/>
    </location>
</feature>
<protein>
    <submittedName>
        <fullName evidence="3">Uncharacterized protein</fullName>
    </submittedName>
</protein>
<evidence type="ECO:0000256" key="1">
    <source>
        <dbReference type="SAM" id="MobiDB-lite"/>
    </source>
</evidence>
<keyword evidence="2" id="KW-0812">Transmembrane</keyword>
<evidence type="ECO:0000313" key="4">
    <source>
        <dbReference type="Proteomes" id="UP000249066"/>
    </source>
</evidence>
<gene>
    <name evidence="3" type="ORF">DI623_12535</name>
</gene>
<reference evidence="3 4" key="1">
    <citation type="submission" date="2017-08" db="EMBL/GenBank/DDBJ databases">
        <title>Infants hospitalized years apart are colonized by the same room-sourced microbial strains.</title>
        <authorList>
            <person name="Brooks B."/>
            <person name="Olm M.R."/>
            <person name="Firek B.A."/>
            <person name="Baker R."/>
            <person name="Thomas B.C."/>
            <person name="Morowitz M.J."/>
            <person name="Banfield J.F."/>
        </authorList>
    </citation>
    <scope>NUCLEOTIDE SEQUENCE [LARGE SCALE GENOMIC DNA]</scope>
    <source>
        <strain evidence="3">S2_018_000_R2_101</strain>
    </source>
</reference>
<sequence length="65" mass="7151">MVSDEKPSPRRLAKAGAVFCGVIIALFIIIFVARNVWHGEELERDQATGNNVATEHTGPSYNQQP</sequence>
<keyword evidence="2" id="KW-1133">Transmembrane helix</keyword>
<comment type="caution">
    <text evidence="3">The sequence shown here is derived from an EMBL/GenBank/DDBJ whole genome shotgun (WGS) entry which is preliminary data.</text>
</comment>
<feature type="transmembrane region" description="Helical" evidence="2">
    <location>
        <begin position="12"/>
        <end position="33"/>
    </location>
</feature>
<proteinExistence type="predicted"/>
<organism evidence="3 4">
    <name type="scientific">Sphingomonas sanxanigenens</name>
    <dbReference type="NCBI Taxonomy" id="397260"/>
    <lineage>
        <taxon>Bacteria</taxon>
        <taxon>Pseudomonadati</taxon>
        <taxon>Pseudomonadota</taxon>
        <taxon>Alphaproteobacteria</taxon>
        <taxon>Sphingomonadales</taxon>
        <taxon>Sphingomonadaceae</taxon>
        <taxon>Sphingomonas</taxon>
    </lineage>
</organism>
<feature type="region of interest" description="Disordered" evidence="1">
    <location>
        <begin position="44"/>
        <end position="65"/>
    </location>
</feature>
<keyword evidence="2" id="KW-0472">Membrane</keyword>
<name>A0A2W5C330_9SPHN</name>
<dbReference type="AlphaFoldDB" id="A0A2W5C330"/>
<dbReference type="Proteomes" id="UP000249066">
    <property type="component" value="Unassembled WGS sequence"/>
</dbReference>
<evidence type="ECO:0000313" key="3">
    <source>
        <dbReference type="EMBL" id="PZO88498.1"/>
    </source>
</evidence>
<evidence type="ECO:0000256" key="2">
    <source>
        <dbReference type="SAM" id="Phobius"/>
    </source>
</evidence>